<accession>A0AAX2CDB1</accession>
<comment type="caution">
    <text evidence="1">The sequence shown here is derived from an EMBL/GenBank/DDBJ whole genome shotgun (WGS) entry which is preliminary data.</text>
</comment>
<reference evidence="1 2" key="1">
    <citation type="submission" date="2016-08" db="EMBL/GenBank/DDBJ databases">
        <authorList>
            <person name="Loux V."/>
            <person name="Rue O."/>
        </authorList>
    </citation>
    <scope>NUCLEOTIDE SEQUENCE [LARGE SCALE GENOMIC DNA]</scope>
    <source>
        <strain evidence="1 2">AFSSA_08CEB44bac</strain>
    </source>
</reference>
<protein>
    <submittedName>
        <fullName evidence="1">Uncharacterized protein</fullName>
    </submittedName>
</protein>
<gene>
    <name evidence="1" type="ORF">BCB44BAC_00838</name>
</gene>
<name>A0AAX2CDB1_9BACI</name>
<evidence type="ECO:0000313" key="1">
    <source>
        <dbReference type="EMBL" id="SCL85846.1"/>
    </source>
</evidence>
<dbReference type="AlphaFoldDB" id="A0AAX2CDB1"/>
<dbReference type="EMBL" id="FMIK01000017">
    <property type="protein sequence ID" value="SCL85846.1"/>
    <property type="molecule type" value="Genomic_DNA"/>
</dbReference>
<dbReference type="Proteomes" id="UP000242164">
    <property type="component" value="Unassembled WGS sequence"/>
</dbReference>
<sequence>MSDVEAMYMMKKGQNDLQN</sequence>
<proteinExistence type="predicted"/>
<organism evidence="1 2">
    <name type="scientific">Bacillus cytotoxicus</name>
    <dbReference type="NCBI Taxonomy" id="580165"/>
    <lineage>
        <taxon>Bacteria</taxon>
        <taxon>Bacillati</taxon>
        <taxon>Bacillota</taxon>
        <taxon>Bacilli</taxon>
        <taxon>Bacillales</taxon>
        <taxon>Bacillaceae</taxon>
        <taxon>Bacillus</taxon>
        <taxon>Bacillus cereus group</taxon>
    </lineage>
</organism>
<evidence type="ECO:0000313" key="2">
    <source>
        <dbReference type="Proteomes" id="UP000242164"/>
    </source>
</evidence>